<accession>A0ABM9FXY8</accession>
<keyword evidence="7" id="KW-1185">Reference proteome</keyword>
<dbReference type="PANTHER" id="PTHR30511:SF0">
    <property type="entry name" value="ALANINE RACEMASE, CATABOLIC-RELATED"/>
    <property type="match status" value="1"/>
</dbReference>
<dbReference type="RefSeq" id="WP_213428633.1">
    <property type="nucleotide sequence ID" value="NZ_AP031286.1"/>
</dbReference>
<dbReference type="PANTHER" id="PTHR30511">
    <property type="entry name" value="ALANINE RACEMASE"/>
    <property type="match status" value="1"/>
</dbReference>
<evidence type="ECO:0000313" key="6">
    <source>
        <dbReference type="EMBL" id="CAH8244101.1"/>
    </source>
</evidence>
<organism evidence="6 7">
    <name type="scientific">Paenibacillus melissococcoides</name>
    <dbReference type="NCBI Taxonomy" id="2912268"/>
    <lineage>
        <taxon>Bacteria</taxon>
        <taxon>Bacillati</taxon>
        <taxon>Bacillota</taxon>
        <taxon>Bacilli</taxon>
        <taxon>Bacillales</taxon>
        <taxon>Paenibacillaceae</taxon>
        <taxon>Paenibacillus</taxon>
    </lineage>
</organism>
<dbReference type="SMART" id="SM01005">
    <property type="entry name" value="Ala_racemase_C"/>
    <property type="match status" value="1"/>
</dbReference>
<dbReference type="InterPro" id="IPR000821">
    <property type="entry name" value="Ala_racemase"/>
</dbReference>
<gene>
    <name evidence="6" type="ORF">WJ0W_001340</name>
</gene>
<dbReference type="InterPro" id="IPR009006">
    <property type="entry name" value="Ala_racemase/Decarboxylase_C"/>
</dbReference>
<feature type="domain" description="Alanine racemase C-terminal" evidence="5">
    <location>
        <begin position="43"/>
        <end position="105"/>
    </location>
</feature>
<dbReference type="Proteomes" id="UP001154322">
    <property type="component" value="Unassembled WGS sequence"/>
</dbReference>
<keyword evidence="2" id="KW-0663">Pyridoxal phosphate</keyword>
<evidence type="ECO:0000313" key="7">
    <source>
        <dbReference type="Proteomes" id="UP001154322"/>
    </source>
</evidence>
<dbReference type="InterPro" id="IPR029066">
    <property type="entry name" value="PLP-binding_barrel"/>
</dbReference>
<dbReference type="Pfam" id="PF00842">
    <property type="entry name" value="Ala_racemase_C"/>
    <property type="match status" value="1"/>
</dbReference>
<evidence type="ECO:0000256" key="3">
    <source>
        <dbReference type="ARBA" id="ARBA00023235"/>
    </source>
</evidence>
<evidence type="ECO:0000259" key="5">
    <source>
        <dbReference type="SMART" id="SM01005"/>
    </source>
</evidence>
<dbReference type="SUPFAM" id="SSF50621">
    <property type="entry name" value="Alanine racemase C-terminal domain-like"/>
    <property type="match status" value="1"/>
</dbReference>
<dbReference type="Gene3D" id="3.20.20.10">
    <property type="entry name" value="Alanine racemase"/>
    <property type="match status" value="1"/>
</dbReference>
<comment type="caution">
    <text evidence="6">The sequence shown here is derived from an EMBL/GenBank/DDBJ whole genome shotgun (WGS) entry which is preliminary data.</text>
</comment>
<proteinExistence type="predicted"/>
<sequence>MPSSYGIVNFPELRCGLALARPGIALLGTERDQAQAPVDLRPAPSWRARVTMVKQMQADEPVGYGRKYNTRPGSVIATVSIGYADGVPRVLANDYERDREPHREASGANLSIA</sequence>
<dbReference type="Gene3D" id="2.40.37.10">
    <property type="entry name" value="Lyase, Ornithine Decarboxylase, Chain A, domain 1"/>
    <property type="match status" value="1"/>
</dbReference>
<dbReference type="EMBL" id="CALYLO010000001">
    <property type="protein sequence ID" value="CAH8244101.1"/>
    <property type="molecule type" value="Genomic_DNA"/>
</dbReference>
<evidence type="ECO:0000256" key="4">
    <source>
        <dbReference type="SAM" id="MobiDB-lite"/>
    </source>
</evidence>
<evidence type="ECO:0000256" key="2">
    <source>
        <dbReference type="ARBA" id="ARBA00022898"/>
    </source>
</evidence>
<reference evidence="6" key="1">
    <citation type="submission" date="2022-06" db="EMBL/GenBank/DDBJ databases">
        <authorList>
            <person name="Dietemann V."/>
            <person name="Ory F."/>
            <person name="Dainat B."/>
            <person name="Oberhansli S."/>
        </authorList>
    </citation>
    <scope>NUCLEOTIDE SEQUENCE</scope>
    <source>
        <strain evidence="6">Ena-SAMPLE-TAB-26-04-2022-14:26:32:270-5432</strain>
    </source>
</reference>
<protein>
    <recommendedName>
        <fullName evidence="5">Alanine racemase C-terminal domain-containing protein</fullName>
    </recommendedName>
</protein>
<dbReference type="InterPro" id="IPR011079">
    <property type="entry name" value="Ala_racemase_C"/>
</dbReference>
<comment type="cofactor">
    <cofactor evidence="1">
        <name>pyridoxal 5'-phosphate</name>
        <dbReference type="ChEBI" id="CHEBI:597326"/>
    </cofactor>
</comment>
<keyword evidence="3" id="KW-0413">Isomerase</keyword>
<feature type="region of interest" description="Disordered" evidence="4">
    <location>
        <begin position="94"/>
        <end position="113"/>
    </location>
</feature>
<evidence type="ECO:0000256" key="1">
    <source>
        <dbReference type="ARBA" id="ARBA00001933"/>
    </source>
</evidence>
<feature type="compositionally biased region" description="Basic and acidic residues" evidence="4">
    <location>
        <begin position="94"/>
        <end position="105"/>
    </location>
</feature>
<dbReference type="PRINTS" id="PR00992">
    <property type="entry name" value="ALARACEMASE"/>
</dbReference>
<name>A0ABM9FXY8_9BACL</name>